<accession>A0A4R6VWV5</accession>
<evidence type="ECO:0000256" key="1">
    <source>
        <dbReference type="SAM" id="Phobius"/>
    </source>
</evidence>
<keyword evidence="1" id="KW-0472">Membrane</keyword>
<dbReference type="GO" id="GO:0004175">
    <property type="term" value="F:endopeptidase activity"/>
    <property type="evidence" value="ECO:0007669"/>
    <property type="project" value="UniProtKB-ARBA"/>
</dbReference>
<feature type="transmembrane region" description="Helical" evidence="1">
    <location>
        <begin position="83"/>
        <end position="105"/>
    </location>
</feature>
<proteinExistence type="predicted"/>
<gene>
    <name evidence="3" type="ORF">ATL17_1378</name>
</gene>
<keyword evidence="1" id="KW-1133">Transmembrane helix</keyword>
<dbReference type="Pfam" id="PF02517">
    <property type="entry name" value="Rce1-like"/>
    <property type="match status" value="1"/>
</dbReference>
<feature type="transmembrane region" description="Helical" evidence="1">
    <location>
        <begin position="187"/>
        <end position="205"/>
    </location>
</feature>
<dbReference type="EMBL" id="SNYR01000001">
    <property type="protein sequence ID" value="TDQ67366.1"/>
    <property type="molecule type" value="Genomic_DNA"/>
</dbReference>
<organism evidence="3 4">
    <name type="scientific">Maritalea mobilis</name>
    <dbReference type="NCBI Taxonomy" id="483324"/>
    <lineage>
        <taxon>Bacteria</taxon>
        <taxon>Pseudomonadati</taxon>
        <taxon>Pseudomonadota</taxon>
        <taxon>Alphaproteobacteria</taxon>
        <taxon>Hyphomicrobiales</taxon>
        <taxon>Devosiaceae</taxon>
        <taxon>Maritalea</taxon>
    </lineage>
</organism>
<keyword evidence="1" id="KW-0812">Transmembrane</keyword>
<sequence>MAQISTFLIITWAWSWGLWWPYVVYLRSGSLPFGLGPFFETAHQWAAWGPFVAALATAILFHGVGGLKSLLMRGVQVKFAAKYYLLIFLLFPLLIGGAYALALFLGQEIALGEAWNAPQILPIAFLFIFFLGGPLQEEFGWRGTMLPILLEKIGLTLSSLCIGLVWGIWHLPLFFMPAQSFYYERPIWGLVLSTTLISFMFTWLYKRTNGSIWAMLLLHTMFNFTHYMFPTLENDVAATLLWPLQFLVVAYIIWDWHQEREN</sequence>
<dbReference type="Proteomes" id="UP000295391">
    <property type="component" value="Unassembled WGS sequence"/>
</dbReference>
<feature type="transmembrane region" description="Helical" evidence="1">
    <location>
        <begin position="212"/>
        <end position="230"/>
    </location>
</feature>
<dbReference type="AlphaFoldDB" id="A0A4R6VWV5"/>
<feature type="domain" description="CAAX prenyl protease 2/Lysostaphin resistance protein A-like" evidence="2">
    <location>
        <begin position="121"/>
        <end position="224"/>
    </location>
</feature>
<evidence type="ECO:0000259" key="2">
    <source>
        <dbReference type="Pfam" id="PF02517"/>
    </source>
</evidence>
<dbReference type="PANTHER" id="PTHR35797:SF1">
    <property type="entry name" value="PROTEASE"/>
    <property type="match status" value="1"/>
</dbReference>
<feature type="transmembrane region" description="Helical" evidence="1">
    <location>
        <begin position="117"/>
        <end position="135"/>
    </location>
</feature>
<dbReference type="GO" id="GO:0080120">
    <property type="term" value="P:CAAX-box protein maturation"/>
    <property type="evidence" value="ECO:0007669"/>
    <property type="project" value="UniProtKB-ARBA"/>
</dbReference>
<dbReference type="InterPro" id="IPR042150">
    <property type="entry name" value="MmRce1-like"/>
</dbReference>
<comment type="caution">
    <text evidence="3">The sequence shown here is derived from an EMBL/GenBank/DDBJ whole genome shotgun (WGS) entry which is preliminary data.</text>
</comment>
<protein>
    <recommendedName>
        <fullName evidence="2">CAAX prenyl protease 2/Lysostaphin resistance protein A-like domain-containing protein</fullName>
    </recommendedName>
</protein>
<dbReference type="PANTHER" id="PTHR35797">
    <property type="entry name" value="PROTEASE-RELATED"/>
    <property type="match status" value="1"/>
</dbReference>
<feature type="transmembrane region" description="Helical" evidence="1">
    <location>
        <begin position="236"/>
        <end position="254"/>
    </location>
</feature>
<feature type="transmembrane region" description="Helical" evidence="1">
    <location>
        <begin position="7"/>
        <end position="25"/>
    </location>
</feature>
<reference evidence="3 4" key="1">
    <citation type="submission" date="2019-03" db="EMBL/GenBank/DDBJ databases">
        <title>Genomic Encyclopedia of Type Strains, Phase III (KMG-III): the genomes of soil and plant-associated and newly described type strains.</title>
        <authorList>
            <person name="Whitman W."/>
        </authorList>
    </citation>
    <scope>NUCLEOTIDE SEQUENCE [LARGE SCALE GENOMIC DNA]</scope>
    <source>
        <strain evidence="3 4">CGMCC 1.7002</strain>
    </source>
</reference>
<feature type="transmembrane region" description="Helical" evidence="1">
    <location>
        <begin position="155"/>
        <end position="175"/>
    </location>
</feature>
<feature type="transmembrane region" description="Helical" evidence="1">
    <location>
        <begin position="45"/>
        <end position="71"/>
    </location>
</feature>
<evidence type="ECO:0000313" key="4">
    <source>
        <dbReference type="Proteomes" id="UP000295391"/>
    </source>
</evidence>
<evidence type="ECO:0000313" key="3">
    <source>
        <dbReference type="EMBL" id="TDQ67366.1"/>
    </source>
</evidence>
<dbReference type="InterPro" id="IPR003675">
    <property type="entry name" value="Rce1/LyrA-like_dom"/>
</dbReference>
<keyword evidence="4" id="KW-1185">Reference proteome</keyword>
<dbReference type="RefSeq" id="WP_166638919.1">
    <property type="nucleotide sequence ID" value="NZ_SNYR01000001.1"/>
</dbReference>
<name>A0A4R6VWV5_9HYPH</name>